<evidence type="ECO:0000256" key="2">
    <source>
        <dbReference type="ARBA" id="ARBA00023157"/>
    </source>
</evidence>
<keyword evidence="3" id="KW-0472">Membrane</keyword>
<comment type="subcellular location">
    <subcellularLocation>
        <location evidence="3">Mitochondrion inner membrane</location>
    </subcellularLocation>
</comment>
<evidence type="ECO:0000256" key="3">
    <source>
        <dbReference type="RuleBase" id="RU364104"/>
    </source>
</evidence>
<dbReference type="EMBL" id="JASNQZ010000011">
    <property type="protein sequence ID" value="KAL0951032.1"/>
    <property type="molecule type" value="Genomic_DNA"/>
</dbReference>
<keyword evidence="2" id="KW-1015">Disulfide bond</keyword>
<keyword evidence="3" id="KW-0999">Mitochondrion inner membrane</keyword>
<evidence type="ECO:0000313" key="5">
    <source>
        <dbReference type="Proteomes" id="UP001556367"/>
    </source>
</evidence>
<evidence type="ECO:0000256" key="1">
    <source>
        <dbReference type="ARBA" id="ARBA00007347"/>
    </source>
</evidence>
<sequence length="102" mass="11772">MNALSRREEDTLLKTTKARAMKECKEVVQDFADCATGRTISVAWACREKLKRVQECMIQYTGPEPMERIREEYLRLRDQKLKEQLMTGTTVPESPHNPTPSA</sequence>
<dbReference type="PANTHER" id="PTHR22977:SF5">
    <property type="entry name" value="COX ASSEMBLY MITOCHONDRIAL PROTEIN HOMOLOG"/>
    <property type="match status" value="1"/>
</dbReference>
<dbReference type="PANTHER" id="PTHR22977">
    <property type="entry name" value="COX ASSEMBLY MITOCHONDRIAL PROTEIN"/>
    <property type="match status" value="1"/>
</dbReference>
<comment type="similarity">
    <text evidence="1 3">Belongs to the CMC family.</text>
</comment>
<dbReference type="Proteomes" id="UP001556367">
    <property type="component" value="Unassembled WGS sequence"/>
</dbReference>
<dbReference type="Pfam" id="PF08583">
    <property type="entry name" value="Cmc1"/>
    <property type="match status" value="1"/>
</dbReference>
<gene>
    <name evidence="4" type="ORF">HGRIS_007772</name>
</gene>
<keyword evidence="3" id="KW-0496">Mitochondrion</keyword>
<protein>
    <recommendedName>
        <fullName evidence="3">COX assembly mitochondrial protein</fullName>
    </recommendedName>
</protein>
<accession>A0ABR3J6A2</accession>
<dbReference type="InterPro" id="IPR013892">
    <property type="entry name" value="Cyt_c_biogenesis_Cmc1-like"/>
</dbReference>
<proteinExistence type="inferred from homology"/>
<name>A0ABR3J6A2_9AGAR</name>
<keyword evidence="5" id="KW-1185">Reference proteome</keyword>
<reference evidence="5" key="1">
    <citation type="submission" date="2024-06" db="EMBL/GenBank/DDBJ databases">
        <title>Multi-omics analyses provide insights into the biosynthesis of the anticancer antibiotic pleurotin in Hohenbuehelia grisea.</title>
        <authorList>
            <person name="Weaver J.A."/>
            <person name="Alberti F."/>
        </authorList>
    </citation>
    <scope>NUCLEOTIDE SEQUENCE [LARGE SCALE GENOMIC DNA]</scope>
    <source>
        <strain evidence="5">T-177</strain>
    </source>
</reference>
<comment type="function">
    <text evidence="3">Required for mitochondrial cytochrome c oxidase (COX) assembly and respiration.</text>
</comment>
<evidence type="ECO:0000313" key="4">
    <source>
        <dbReference type="EMBL" id="KAL0951032.1"/>
    </source>
</evidence>
<comment type="caution">
    <text evidence="4">The sequence shown here is derived from an EMBL/GenBank/DDBJ whole genome shotgun (WGS) entry which is preliminary data.</text>
</comment>
<keyword evidence="3" id="KW-0143">Chaperone</keyword>
<organism evidence="4 5">
    <name type="scientific">Hohenbuehelia grisea</name>
    <dbReference type="NCBI Taxonomy" id="104357"/>
    <lineage>
        <taxon>Eukaryota</taxon>
        <taxon>Fungi</taxon>
        <taxon>Dikarya</taxon>
        <taxon>Basidiomycota</taxon>
        <taxon>Agaricomycotina</taxon>
        <taxon>Agaricomycetes</taxon>
        <taxon>Agaricomycetidae</taxon>
        <taxon>Agaricales</taxon>
        <taxon>Pleurotineae</taxon>
        <taxon>Pleurotaceae</taxon>
        <taxon>Hohenbuehelia</taxon>
    </lineage>
</organism>